<feature type="transmembrane region" description="Helical" evidence="1">
    <location>
        <begin position="125"/>
        <end position="143"/>
    </location>
</feature>
<accession>A0ABV5KBE7</accession>
<proteinExistence type="predicted"/>
<feature type="transmembrane region" description="Helical" evidence="1">
    <location>
        <begin position="70"/>
        <end position="96"/>
    </location>
</feature>
<dbReference type="EMBL" id="JBHMDG010000015">
    <property type="protein sequence ID" value="MFB9314063.1"/>
    <property type="molecule type" value="Genomic_DNA"/>
</dbReference>
<feature type="transmembrane region" description="Helical" evidence="1">
    <location>
        <begin position="41"/>
        <end position="58"/>
    </location>
</feature>
<keyword evidence="1" id="KW-0812">Transmembrane</keyword>
<feature type="transmembrane region" description="Helical" evidence="1">
    <location>
        <begin position="253"/>
        <end position="272"/>
    </location>
</feature>
<feature type="transmembrane region" description="Helical" evidence="1">
    <location>
        <begin position="284"/>
        <end position="307"/>
    </location>
</feature>
<keyword evidence="3" id="KW-0012">Acyltransferase</keyword>
<dbReference type="GO" id="GO:0016746">
    <property type="term" value="F:acyltransferase activity"/>
    <property type="evidence" value="ECO:0007669"/>
    <property type="project" value="UniProtKB-KW"/>
</dbReference>
<keyword evidence="1" id="KW-0472">Membrane</keyword>
<evidence type="ECO:0000259" key="2">
    <source>
        <dbReference type="Pfam" id="PF01757"/>
    </source>
</evidence>
<evidence type="ECO:0000313" key="3">
    <source>
        <dbReference type="EMBL" id="MFB9314063.1"/>
    </source>
</evidence>
<organism evidence="3 4">
    <name type="scientific">Nocardioides plantarum</name>
    <dbReference type="NCBI Taxonomy" id="29299"/>
    <lineage>
        <taxon>Bacteria</taxon>
        <taxon>Bacillati</taxon>
        <taxon>Actinomycetota</taxon>
        <taxon>Actinomycetes</taxon>
        <taxon>Propionibacteriales</taxon>
        <taxon>Nocardioidaceae</taxon>
        <taxon>Nocardioides</taxon>
    </lineage>
</organism>
<reference evidence="3 4" key="1">
    <citation type="submission" date="2024-09" db="EMBL/GenBank/DDBJ databases">
        <authorList>
            <person name="Sun Q."/>
            <person name="Mori K."/>
        </authorList>
    </citation>
    <scope>NUCLEOTIDE SEQUENCE [LARGE SCALE GENOMIC DNA]</scope>
    <source>
        <strain evidence="3 4">JCM 9626</strain>
    </source>
</reference>
<evidence type="ECO:0000256" key="1">
    <source>
        <dbReference type="SAM" id="Phobius"/>
    </source>
</evidence>
<feature type="domain" description="Acyltransferase 3" evidence="2">
    <location>
        <begin position="6"/>
        <end position="307"/>
    </location>
</feature>
<dbReference type="RefSeq" id="WP_140007533.1">
    <property type="nucleotide sequence ID" value="NZ_JBHMDG010000015.1"/>
</dbReference>
<dbReference type="PANTHER" id="PTHR37312">
    <property type="entry name" value="MEMBRANE-BOUND ACYLTRANSFERASE YKRP-RELATED"/>
    <property type="match status" value="1"/>
</dbReference>
<feature type="transmembrane region" description="Helical" evidence="1">
    <location>
        <begin position="218"/>
        <end position="246"/>
    </location>
</feature>
<keyword evidence="1" id="KW-1133">Transmembrane helix</keyword>
<sequence length="358" mass="39163">MAARDPWFDNAKMTLVTLAVVGHAWSLLLPDSATNSWLYDYLYVWHMPAFIMVSGYFSRSFDWSSRRVRALVATVVVPFVLYQAALVGFQGLLGWAPPEHPFLEPLWPLWYLVALAAWRLAAPAFLAVPPVVAMGAALAISLFGGMVDIPYLSLSRVLGLLPFFVIGLLATPERIDRIRTPAAQQAGVVCLLLTLVLVRDLDSWAGTWWLYYRPYDVLGAGLVEGALVRSSLLLLGLGCALGALALVPSRDSWFTRMGSATMIVYLGHPFVIRAADAFGVFDWAVVHPMLGRLVVVGCAVALALLLATPPAIRRLGPLVDPVGAWRTRRGDGVVVGPRVDVTPLRAPRPELAHHTRLR</sequence>
<dbReference type="Proteomes" id="UP001589750">
    <property type="component" value="Unassembled WGS sequence"/>
</dbReference>
<feature type="transmembrane region" description="Helical" evidence="1">
    <location>
        <begin position="12"/>
        <end position="29"/>
    </location>
</feature>
<dbReference type="InterPro" id="IPR052734">
    <property type="entry name" value="Nod_factor_acetyltransferase"/>
</dbReference>
<comment type="caution">
    <text evidence="3">The sequence shown here is derived from an EMBL/GenBank/DDBJ whole genome shotgun (WGS) entry which is preliminary data.</text>
</comment>
<keyword evidence="4" id="KW-1185">Reference proteome</keyword>
<name>A0ABV5KBE7_9ACTN</name>
<dbReference type="InterPro" id="IPR002656">
    <property type="entry name" value="Acyl_transf_3_dom"/>
</dbReference>
<dbReference type="PANTHER" id="PTHR37312:SF1">
    <property type="entry name" value="MEMBRANE-BOUND ACYLTRANSFERASE YKRP-RELATED"/>
    <property type="match status" value="1"/>
</dbReference>
<keyword evidence="3" id="KW-0808">Transferase</keyword>
<protein>
    <submittedName>
        <fullName evidence="3">Acyltransferase family protein</fullName>
    </submittedName>
</protein>
<evidence type="ECO:0000313" key="4">
    <source>
        <dbReference type="Proteomes" id="UP001589750"/>
    </source>
</evidence>
<feature type="transmembrane region" description="Helical" evidence="1">
    <location>
        <begin position="149"/>
        <end position="170"/>
    </location>
</feature>
<gene>
    <name evidence="3" type="ORF">ACFFRI_13495</name>
</gene>
<feature type="transmembrane region" description="Helical" evidence="1">
    <location>
        <begin position="102"/>
        <end position="118"/>
    </location>
</feature>
<dbReference type="Pfam" id="PF01757">
    <property type="entry name" value="Acyl_transf_3"/>
    <property type="match status" value="1"/>
</dbReference>